<keyword evidence="2" id="KW-1185">Reference proteome</keyword>
<dbReference type="InterPro" id="IPR011990">
    <property type="entry name" value="TPR-like_helical_dom_sf"/>
</dbReference>
<evidence type="ECO:0000313" key="1">
    <source>
        <dbReference type="EMBL" id="CAK0785364.1"/>
    </source>
</evidence>
<protein>
    <submittedName>
        <fullName evidence="1">Uncharacterized protein</fullName>
    </submittedName>
</protein>
<name>A0AAV1IE64_9CHLO</name>
<dbReference type="EMBL" id="CAUYUE010000012">
    <property type="protein sequence ID" value="CAK0785364.1"/>
    <property type="molecule type" value="Genomic_DNA"/>
</dbReference>
<accession>A0AAV1IE64</accession>
<gene>
    <name evidence="1" type="ORF">CVIRNUC_008572</name>
</gene>
<dbReference type="AlphaFoldDB" id="A0AAV1IE64"/>
<sequence length="199" mass="21635">MLSHSALQGGAFRSRCSGCAEHGPFQPLRTHTPPFRRARLLQLKGSGAAGRKASSSEENDLMTMDIPEPEDARGAIAVGLEQYNAESYETALGIFEKAMSLPGTGIKQFRDKPPAISNGEKQAALYNIACCHSRLGNLQDGLLALKGCLEAGYEDYQQIKEDPDLEGVRSDSRFQTLISKYSKSNGNGFFGNMLKGFKL</sequence>
<organism evidence="1 2">
    <name type="scientific">Coccomyxa viridis</name>
    <dbReference type="NCBI Taxonomy" id="1274662"/>
    <lineage>
        <taxon>Eukaryota</taxon>
        <taxon>Viridiplantae</taxon>
        <taxon>Chlorophyta</taxon>
        <taxon>core chlorophytes</taxon>
        <taxon>Trebouxiophyceae</taxon>
        <taxon>Trebouxiophyceae incertae sedis</taxon>
        <taxon>Coccomyxaceae</taxon>
        <taxon>Coccomyxa</taxon>
    </lineage>
</organism>
<proteinExistence type="predicted"/>
<dbReference type="NCBIfam" id="NF047558">
    <property type="entry name" value="TPR_END_plus"/>
    <property type="match status" value="1"/>
</dbReference>
<comment type="caution">
    <text evidence="1">The sequence shown here is derived from an EMBL/GenBank/DDBJ whole genome shotgun (WGS) entry which is preliminary data.</text>
</comment>
<reference evidence="1 2" key="1">
    <citation type="submission" date="2023-10" db="EMBL/GenBank/DDBJ databases">
        <authorList>
            <person name="Maclean D."/>
            <person name="Macfadyen A."/>
        </authorList>
    </citation>
    <scope>NUCLEOTIDE SEQUENCE [LARGE SCALE GENOMIC DNA]</scope>
</reference>
<dbReference type="Gene3D" id="1.25.40.10">
    <property type="entry name" value="Tetratricopeptide repeat domain"/>
    <property type="match status" value="1"/>
</dbReference>
<dbReference type="SUPFAM" id="SSF48452">
    <property type="entry name" value="TPR-like"/>
    <property type="match status" value="1"/>
</dbReference>
<evidence type="ECO:0000313" key="2">
    <source>
        <dbReference type="Proteomes" id="UP001314263"/>
    </source>
</evidence>
<dbReference type="Proteomes" id="UP001314263">
    <property type="component" value="Unassembled WGS sequence"/>
</dbReference>